<dbReference type="PANTHER" id="PTHR44337">
    <property type="entry name" value="CARCINOEMBRYONIC ANTIGEN-RELATED CELL ADHESION MOLECULE 8"/>
    <property type="match status" value="1"/>
</dbReference>
<evidence type="ECO:0000313" key="8">
    <source>
        <dbReference type="Proteomes" id="UP001591681"/>
    </source>
</evidence>
<keyword evidence="5" id="KW-1133">Transmembrane helix</keyword>
<dbReference type="Proteomes" id="UP001591681">
    <property type="component" value="Unassembled WGS sequence"/>
</dbReference>
<keyword evidence="1" id="KW-0732">Signal</keyword>
<feature type="domain" description="Ig-like" evidence="6">
    <location>
        <begin position="213"/>
        <end position="286"/>
    </location>
</feature>
<dbReference type="InterPro" id="IPR036179">
    <property type="entry name" value="Ig-like_dom_sf"/>
</dbReference>
<comment type="caution">
    <text evidence="7">The sequence shown here is derived from an EMBL/GenBank/DDBJ whole genome shotgun (WGS) entry which is preliminary data.</text>
</comment>
<keyword evidence="3" id="KW-0325">Glycoprotein</keyword>
<dbReference type="SUPFAM" id="SSF48726">
    <property type="entry name" value="Immunoglobulin"/>
    <property type="match status" value="3"/>
</dbReference>
<keyword evidence="8" id="KW-1185">Reference proteome</keyword>
<organism evidence="7 8">
    <name type="scientific">Coilia grayii</name>
    <name type="common">Gray's grenadier anchovy</name>
    <dbReference type="NCBI Taxonomy" id="363190"/>
    <lineage>
        <taxon>Eukaryota</taxon>
        <taxon>Metazoa</taxon>
        <taxon>Chordata</taxon>
        <taxon>Craniata</taxon>
        <taxon>Vertebrata</taxon>
        <taxon>Euteleostomi</taxon>
        <taxon>Actinopterygii</taxon>
        <taxon>Neopterygii</taxon>
        <taxon>Teleostei</taxon>
        <taxon>Clupei</taxon>
        <taxon>Clupeiformes</taxon>
        <taxon>Clupeoidei</taxon>
        <taxon>Engraulidae</taxon>
        <taxon>Coilinae</taxon>
        <taxon>Coilia</taxon>
    </lineage>
</organism>
<dbReference type="InterPro" id="IPR007110">
    <property type="entry name" value="Ig-like_dom"/>
</dbReference>
<dbReference type="EMBL" id="JBHFQA010000017">
    <property type="protein sequence ID" value="KAL2084211.1"/>
    <property type="molecule type" value="Genomic_DNA"/>
</dbReference>
<dbReference type="Pfam" id="PF07679">
    <property type="entry name" value="I-set"/>
    <property type="match status" value="1"/>
</dbReference>
<dbReference type="PROSITE" id="PS50835">
    <property type="entry name" value="IG_LIKE"/>
    <property type="match status" value="2"/>
</dbReference>
<keyword evidence="2" id="KW-1015">Disulfide bond</keyword>
<evidence type="ECO:0000313" key="7">
    <source>
        <dbReference type="EMBL" id="KAL2084211.1"/>
    </source>
</evidence>
<dbReference type="Pfam" id="PF13927">
    <property type="entry name" value="Ig_3"/>
    <property type="match status" value="1"/>
</dbReference>
<proteinExistence type="predicted"/>
<protein>
    <recommendedName>
        <fullName evidence="6">Ig-like domain-containing protein</fullName>
    </recommendedName>
</protein>
<keyword evidence="4" id="KW-0393">Immunoglobulin domain</keyword>
<evidence type="ECO:0000256" key="4">
    <source>
        <dbReference type="ARBA" id="ARBA00023319"/>
    </source>
</evidence>
<dbReference type="InterPro" id="IPR003598">
    <property type="entry name" value="Ig_sub2"/>
</dbReference>
<feature type="domain" description="Ig-like" evidence="6">
    <location>
        <begin position="125"/>
        <end position="210"/>
    </location>
</feature>
<feature type="transmembrane region" description="Helical" evidence="5">
    <location>
        <begin position="304"/>
        <end position="326"/>
    </location>
</feature>
<name>A0ABD1JBS8_9TELE</name>
<gene>
    <name evidence="7" type="ORF">ACEWY4_019729</name>
</gene>
<evidence type="ECO:0000256" key="5">
    <source>
        <dbReference type="SAM" id="Phobius"/>
    </source>
</evidence>
<evidence type="ECO:0000256" key="3">
    <source>
        <dbReference type="ARBA" id="ARBA00023180"/>
    </source>
</evidence>
<accession>A0ABD1JBS8</accession>
<evidence type="ECO:0000256" key="1">
    <source>
        <dbReference type="ARBA" id="ARBA00022729"/>
    </source>
</evidence>
<dbReference type="PANTHER" id="PTHR44337:SF20">
    <property type="entry name" value="CARCINOEMBRYONIC ANTIGEN-RELATED CELL ADHESION MOLECULE 5-RELATED"/>
    <property type="match status" value="1"/>
</dbReference>
<keyword evidence="5" id="KW-0472">Membrane</keyword>
<dbReference type="InterPro" id="IPR013783">
    <property type="entry name" value="Ig-like_fold"/>
</dbReference>
<dbReference type="CDD" id="cd00096">
    <property type="entry name" value="Ig"/>
    <property type="match status" value="1"/>
</dbReference>
<reference evidence="7 8" key="1">
    <citation type="submission" date="2024-09" db="EMBL/GenBank/DDBJ databases">
        <title>A chromosome-level genome assembly of Gray's grenadier anchovy, Coilia grayii.</title>
        <authorList>
            <person name="Fu Z."/>
        </authorList>
    </citation>
    <scope>NUCLEOTIDE SEQUENCE [LARGE SCALE GENOMIC DNA]</scope>
    <source>
        <strain evidence="7">G4</strain>
        <tissue evidence="7">Muscle</tissue>
    </source>
</reference>
<dbReference type="AlphaFoldDB" id="A0ABD1JBS8"/>
<dbReference type="InterPro" id="IPR003599">
    <property type="entry name" value="Ig_sub"/>
</dbReference>
<evidence type="ECO:0000256" key="2">
    <source>
        <dbReference type="ARBA" id="ARBA00023157"/>
    </source>
</evidence>
<evidence type="ECO:0000259" key="6">
    <source>
        <dbReference type="PROSITE" id="PS50835"/>
    </source>
</evidence>
<dbReference type="Gene3D" id="2.60.40.10">
    <property type="entry name" value="Immunoglobulins"/>
    <property type="match status" value="3"/>
</dbReference>
<keyword evidence="5" id="KW-0812">Transmembrane</keyword>
<sequence>MRYLLCYSHGSSGLCLCQNNVPLNGPLNGAVGGSVEFRLINPPPPPFQHIIWTFKNAPIITLAGGGEIVYPGYVDRVSVDETTASLLLKNLTVNDTGEYAVSTFSNTASRGETTLTVFEIIQTDPIISSGGTLIAGNSSVNLTCDVRGTIITREWVKDGEPLSPSNRTTFHEKNRTLSISLVEKEDNGLYMCNVSNPISTDTSNHQLLINYGPHNVIITAPQMVTTGDSVSLQCAADSVPLPSFTWMLYGVEIGDKSELVIDKVVLSHAGVYSCVALNSITSHRVSTTHTLDVRDSNPLSEGTIAGIVIGSAAGICLVAGLLAFGLKKAGVW</sequence>
<dbReference type="SMART" id="SM00409">
    <property type="entry name" value="IG"/>
    <property type="match status" value="3"/>
</dbReference>
<dbReference type="InterPro" id="IPR013098">
    <property type="entry name" value="Ig_I-set"/>
</dbReference>
<dbReference type="SMART" id="SM00408">
    <property type="entry name" value="IGc2"/>
    <property type="match status" value="2"/>
</dbReference>
<dbReference type="InterPro" id="IPR052598">
    <property type="entry name" value="IgSF_CEA-related"/>
</dbReference>